<protein>
    <submittedName>
        <fullName evidence="3">Uncharacterized protein</fullName>
    </submittedName>
</protein>
<dbReference type="STRING" id="2512241.A0A553IBS9"/>
<comment type="caution">
    <text evidence="3">The sequence shown here is derived from an EMBL/GenBank/DDBJ whole genome shotgun (WGS) entry which is preliminary data.</text>
</comment>
<dbReference type="OrthoDB" id="5419542at2759"/>
<organism evidence="3 4">
    <name type="scientific">Xylaria flabelliformis</name>
    <dbReference type="NCBI Taxonomy" id="2512241"/>
    <lineage>
        <taxon>Eukaryota</taxon>
        <taxon>Fungi</taxon>
        <taxon>Dikarya</taxon>
        <taxon>Ascomycota</taxon>
        <taxon>Pezizomycotina</taxon>
        <taxon>Sordariomycetes</taxon>
        <taxon>Xylariomycetidae</taxon>
        <taxon>Xylariales</taxon>
        <taxon>Xylariaceae</taxon>
        <taxon>Xylaria</taxon>
    </lineage>
</organism>
<evidence type="ECO:0000256" key="1">
    <source>
        <dbReference type="SAM" id="MobiDB-lite"/>
    </source>
</evidence>
<keyword evidence="2" id="KW-0472">Membrane</keyword>
<evidence type="ECO:0000313" key="3">
    <source>
        <dbReference type="EMBL" id="TRX97649.1"/>
    </source>
</evidence>
<dbReference type="AlphaFoldDB" id="A0A553IBS9"/>
<evidence type="ECO:0000313" key="4">
    <source>
        <dbReference type="Proteomes" id="UP000319160"/>
    </source>
</evidence>
<feature type="compositionally biased region" description="Basic and acidic residues" evidence="1">
    <location>
        <begin position="314"/>
        <end position="326"/>
    </location>
</feature>
<feature type="region of interest" description="Disordered" evidence="1">
    <location>
        <begin position="289"/>
        <end position="340"/>
    </location>
</feature>
<keyword evidence="2" id="KW-1133">Transmembrane helix</keyword>
<feature type="region of interest" description="Disordered" evidence="1">
    <location>
        <begin position="24"/>
        <end position="83"/>
    </location>
</feature>
<reference evidence="4" key="1">
    <citation type="submission" date="2019-06" db="EMBL/GenBank/DDBJ databases">
        <title>Draft genome sequence of the griseofulvin-producing fungus Xylaria cubensis strain G536.</title>
        <authorList>
            <person name="Mead M.E."/>
            <person name="Raja H.A."/>
            <person name="Steenwyk J.L."/>
            <person name="Knowles S.L."/>
            <person name="Oberlies N.H."/>
            <person name="Rokas A."/>
        </authorList>
    </citation>
    <scope>NUCLEOTIDE SEQUENCE [LARGE SCALE GENOMIC DNA]</scope>
    <source>
        <strain evidence="4">G536</strain>
    </source>
</reference>
<feature type="transmembrane region" description="Helical" evidence="2">
    <location>
        <begin position="253"/>
        <end position="274"/>
    </location>
</feature>
<dbReference type="EMBL" id="VFLP01000005">
    <property type="protein sequence ID" value="TRX97649.1"/>
    <property type="molecule type" value="Genomic_DNA"/>
</dbReference>
<evidence type="ECO:0000256" key="2">
    <source>
        <dbReference type="SAM" id="Phobius"/>
    </source>
</evidence>
<keyword evidence="4" id="KW-1185">Reference proteome</keyword>
<accession>A0A553IBS9</accession>
<gene>
    <name evidence="3" type="ORF">FHL15_001404</name>
</gene>
<dbReference type="Proteomes" id="UP000319160">
    <property type="component" value="Unassembled WGS sequence"/>
</dbReference>
<feature type="compositionally biased region" description="Basic and acidic residues" evidence="1">
    <location>
        <begin position="55"/>
        <end position="67"/>
    </location>
</feature>
<keyword evidence="2" id="KW-0812">Transmembrane</keyword>
<sequence>MAAYEYLTTMSAKHHDPLVAQRAITSPNRPNHQLRRSITEQSPPFRQSRVHQYLHRKDRERDDRLRSSLELPRAGPPTSGDIVDTGMVFWTGDDVPNADEAGTNNHEISREQKEKAAAAATASLQKLLVELNAFSNATIARLDETYSSVLQRLGSLNSTIVLMKELAAMSQGINERFTSESHALVGEIESQLSIYDQSADQKKRIQDLQARIHAGRDKVQALSMRVDAVRERIEGWEKADKEWQERTRRRLKVTWIIISLGVFILMCLLLGTQYGQSSNDVNKPAELARSIPQGKSPMESLGRNTSRSAAAMADEVREELTRRRGPDSAQQEALRAFDEL</sequence>
<name>A0A553IBS9_9PEZI</name>
<proteinExistence type="predicted"/>